<dbReference type="Proteomes" id="UP000273001">
    <property type="component" value="Chromosome"/>
</dbReference>
<organism evidence="2 3">
    <name type="scientific">Actinomyces lilanjuaniae</name>
    <dbReference type="NCBI Taxonomy" id="2321394"/>
    <lineage>
        <taxon>Bacteria</taxon>
        <taxon>Bacillati</taxon>
        <taxon>Actinomycetota</taxon>
        <taxon>Actinomycetes</taxon>
        <taxon>Actinomycetales</taxon>
        <taxon>Actinomycetaceae</taxon>
        <taxon>Actinomyces</taxon>
    </lineage>
</organism>
<keyword evidence="3" id="KW-1185">Reference proteome</keyword>
<accession>A0ABM6Z196</accession>
<dbReference type="EMBL" id="CP032514">
    <property type="protein sequence ID" value="AYD89045.1"/>
    <property type="molecule type" value="Genomic_DNA"/>
</dbReference>
<evidence type="ECO:0000313" key="2">
    <source>
        <dbReference type="EMBL" id="AYD89045.1"/>
    </source>
</evidence>
<feature type="region of interest" description="Disordered" evidence="1">
    <location>
        <begin position="1"/>
        <end position="62"/>
    </location>
</feature>
<proteinExistence type="predicted"/>
<evidence type="ECO:0000256" key="1">
    <source>
        <dbReference type="SAM" id="MobiDB-lite"/>
    </source>
</evidence>
<dbReference type="SUPFAM" id="SSF48452">
    <property type="entry name" value="TPR-like"/>
    <property type="match status" value="1"/>
</dbReference>
<dbReference type="InterPro" id="IPR011990">
    <property type="entry name" value="TPR-like_helical_dom_sf"/>
</dbReference>
<gene>
    <name evidence="2" type="ORF">D5R93_01400</name>
</gene>
<dbReference type="RefSeq" id="WP_120203355.1">
    <property type="nucleotide sequence ID" value="NZ_CP032514.1"/>
</dbReference>
<feature type="compositionally biased region" description="Basic residues" evidence="1">
    <location>
        <begin position="1"/>
        <end position="14"/>
    </location>
</feature>
<evidence type="ECO:0000313" key="3">
    <source>
        <dbReference type="Proteomes" id="UP000273001"/>
    </source>
</evidence>
<feature type="compositionally biased region" description="Low complexity" evidence="1">
    <location>
        <begin position="32"/>
        <end position="54"/>
    </location>
</feature>
<name>A0ABM6Z196_9ACTO</name>
<dbReference type="Gene3D" id="1.25.40.10">
    <property type="entry name" value="Tetratricopeptide repeat domain"/>
    <property type="match status" value="1"/>
</dbReference>
<protein>
    <submittedName>
        <fullName evidence="2">Tetratricopeptide repeat protein</fullName>
    </submittedName>
</protein>
<feature type="region of interest" description="Disordered" evidence="1">
    <location>
        <begin position="83"/>
        <end position="116"/>
    </location>
</feature>
<reference evidence="2 3" key="1">
    <citation type="submission" date="2018-09" db="EMBL/GenBank/DDBJ databases">
        <authorList>
            <person name="Li J."/>
        </authorList>
    </citation>
    <scope>NUCLEOTIDE SEQUENCE [LARGE SCALE GENOMIC DNA]</scope>
    <source>
        <strain evidence="2 3">2129</strain>
    </source>
</reference>
<sequence>MRLGKRSWGRKGRGSRGSLENHGAVTPGEEGSAASATSAANAANATSAASAAAAPSLPVPPQREAELRTTIASLTDQLVALGGAGVGPAPETSALSQAPAGQGQVPTGPAQAVGTGGTDQRVTVLNELGAACAELGDTEAAIAHYEASMALHEQFGPAYRGLLTLYNNMLRQAAAAKDDDGVRHWSSRLDDLTALSKRVMRSQY</sequence>